<gene>
    <name evidence="1" type="ORF">A8926_4720</name>
</gene>
<reference evidence="1" key="1">
    <citation type="submission" date="2017-12" db="EMBL/GenBank/DDBJ databases">
        <title>Sequencing the genomes of 1000 Actinobacteria strains.</title>
        <authorList>
            <person name="Klenk H.-P."/>
        </authorList>
    </citation>
    <scope>NUCLEOTIDE SEQUENCE [LARGE SCALE GENOMIC DNA]</scope>
    <source>
        <strain evidence="1">DSM 44228</strain>
    </source>
</reference>
<dbReference type="AlphaFoldDB" id="A0A2N3Y1N3"/>
<proteinExistence type="predicted"/>
<dbReference type="EMBL" id="PJNB01000001">
    <property type="protein sequence ID" value="PKW16827.1"/>
    <property type="molecule type" value="Genomic_DNA"/>
</dbReference>
<protein>
    <submittedName>
        <fullName evidence="1">MaoC dehydratase-like protein</fullName>
    </submittedName>
</protein>
<keyword evidence="2" id="KW-1185">Reference proteome</keyword>
<name>A0A2N3Y1N3_SACSN</name>
<dbReference type="SUPFAM" id="SSF54637">
    <property type="entry name" value="Thioesterase/thiol ester dehydrase-isomerase"/>
    <property type="match status" value="1"/>
</dbReference>
<evidence type="ECO:0000313" key="2">
    <source>
        <dbReference type="Proteomes" id="UP000233786"/>
    </source>
</evidence>
<dbReference type="OrthoDB" id="9801735at2"/>
<dbReference type="InterPro" id="IPR029069">
    <property type="entry name" value="HotDog_dom_sf"/>
</dbReference>
<evidence type="ECO:0000313" key="1">
    <source>
        <dbReference type="EMBL" id="PKW16827.1"/>
    </source>
</evidence>
<dbReference type="Proteomes" id="UP000233786">
    <property type="component" value="Unassembled WGS sequence"/>
</dbReference>
<dbReference type="RefSeq" id="WP_010315236.1">
    <property type="nucleotide sequence ID" value="NZ_CP061007.1"/>
</dbReference>
<organism evidence="1 2">
    <name type="scientific">Saccharopolyspora spinosa</name>
    <dbReference type="NCBI Taxonomy" id="60894"/>
    <lineage>
        <taxon>Bacteria</taxon>
        <taxon>Bacillati</taxon>
        <taxon>Actinomycetota</taxon>
        <taxon>Actinomycetes</taxon>
        <taxon>Pseudonocardiales</taxon>
        <taxon>Pseudonocardiaceae</taxon>
        <taxon>Saccharopolyspora</taxon>
    </lineage>
</organism>
<accession>A0A2N3Y1N3</accession>
<dbReference type="Gene3D" id="3.10.129.10">
    <property type="entry name" value="Hotdog Thioesterase"/>
    <property type="match status" value="1"/>
</dbReference>
<comment type="caution">
    <text evidence="1">The sequence shown here is derived from an EMBL/GenBank/DDBJ whole genome shotgun (WGS) entry which is preliminary data.</text>
</comment>
<dbReference type="STRING" id="994479.GCA_000194155_07485"/>
<sequence>MKVFRCIEELTQVLGTHVGYSGWHTIAQQQIDTFAEATNDRQWIHVEYVLRSSCCHLRPAAVVVTKPTSRVTIEREGGDKPACVAGTVSVLIP</sequence>